<dbReference type="Gene3D" id="3.40.50.200">
    <property type="entry name" value="Peptidase S8/S53 domain"/>
    <property type="match status" value="1"/>
</dbReference>
<evidence type="ECO:0000259" key="7">
    <source>
        <dbReference type="Pfam" id="PF00082"/>
    </source>
</evidence>
<sequence length="414" mass="46038">MIKYFLPILLLFIVISCQNNEFEEVNFNNENALSKSRSADKQEQENTVVIRFKKGLSDTEKAIVRAKYNVLYFEVCSCGDPELENWFFSGNLTFADLEEKVLSMESDTDMEGADLNFKITIDISGISKPNVNAQREVSVGNFKKNTLDKIDVVVGVLDSGINPSYFKFTKPFLFDSTGMNDTCGNEIFGWNFVNNNNAPIDDSGHGTRVSYFIYEQLINSPKNFQILPAKVFDINGSSSLFTINCGFSYLIKRKVNVINMSFGWKNNPSSVMKSYINEIEEYILINASAGNLGENNDAIPHYPSSYKNNNILAVTAIDNTIPPNLVLGSISLSNYGENSVDIGVKGLGIPFYTSSNNGPVFISGTSYSSAKASGFNASLYKTGMSINEWYHEILQHSIPSSNLNLIKHSAYLEL</sequence>
<dbReference type="InterPro" id="IPR036852">
    <property type="entry name" value="Peptidase_S8/S53_dom_sf"/>
</dbReference>
<accession>A0A7J5AS47</accession>
<feature type="active site" description="Charge relay system" evidence="5">
    <location>
        <position position="205"/>
    </location>
</feature>
<keyword evidence="6" id="KW-0732">Signal</keyword>
<feature type="active site" description="Charge relay system" evidence="5">
    <location>
        <position position="366"/>
    </location>
</feature>
<dbReference type="PANTHER" id="PTHR43806">
    <property type="entry name" value="PEPTIDASE S8"/>
    <property type="match status" value="1"/>
</dbReference>
<dbReference type="PRINTS" id="PR00723">
    <property type="entry name" value="SUBTILISIN"/>
</dbReference>
<gene>
    <name evidence="8" type="ORF">F7018_00505</name>
</gene>
<dbReference type="Proteomes" id="UP000467305">
    <property type="component" value="Unassembled WGS sequence"/>
</dbReference>
<evidence type="ECO:0000256" key="5">
    <source>
        <dbReference type="PROSITE-ProRule" id="PRU01240"/>
    </source>
</evidence>
<comment type="caution">
    <text evidence="8">The sequence shown here is derived from an EMBL/GenBank/DDBJ whole genome shotgun (WGS) entry which is preliminary data.</text>
</comment>
<dbReference type="GO" id="GO:0004252">
    <property type="term" value="F:serine-type endopeptidase activity"/>
    <property type="evidence" value="ECO:0007669"/>
    <property type="project" value="UniProtKB-UniRule"/>
</dbReference>
<evidence type="ECO:0000256" key="1">
    <source>
        <dbReference type="ARBA" id="ARBA00011073"/>
    </source>
</evidence>
<organism evidence="8 9">
    <name type="scientific">Tenacibaculum aiptasiae</name>
    <dbReference type="NCBI Taxonomy" id="426481"/>
    <lineage>
        <taxon>Bacteria</taxon>
        <taxon>Pseudomonadati</taxon>
        <taxon>Bacteroidota</taxon>
        <taxon>Flavobacteriia</taxon>
        <taxon>Flavobacteriales</taxon>
        <taxon>Flavobacteriaceae</taxon>
        <taxon>Tenacibaculum</taxon>
    </lineage>
</organism>
<feature type="chain" id="PRO_5029765619" evidence="6">
    <location>
        <begin position="20"/>
        <end position="414"/>
    </location>
</feature>
<dbReference type="InterPro" id="IPR000209">
    <property type="entry name" value="Peptidase_S8/S53_dom"/>
</dbReference>
<dbReference type="AlphaFoldDB" id="A0A7J5AS47"/>
<feature type="active site" description="Charge relay system" evidence="5">
    <location>
        <position position="158"/>
    </location>
</feature>
<feature type="signal peptide" evidence="6">
    <location>
        <begin position="1"/>
        <end position="19"/>
    </location>
</feature>
<evidence type="ECO:0000256" key="4">
    <source>
        <dbReference type="ARBA" id="ARBA00022825"/>
    </source>
</evidence>
<dbReference type="EMBL" id="WAAU01000003">
    <property type="protein sequence ID" value="KAB1160389.1"/>
    <property type="molecule type" value="Genomic_DNA"/>
</dbReference>
<comment type="similarity">
    <text evidence="1 5">Belongs to the peptidase S8 family.</text>
</comment>
<evidence type="ECO:0000313" key="8">
    <source>
        <dbReference type="EMBL" id="KAB1160389.1"/>
    </source>
</evidence>
<dbReference type="RefSeq" id="WP_150898018.1">
    <property type="nucleotide sequence ID" value="NZ_WAAU01000003.1"/>
</dbReference>
<evidence type="ECO:0000256" key="2">
    <source>
        <dbReference type="ARBA" id="ARBA00022670"/>
    </source>
</evidence>
<evidence type="ECO:0000313" key="9">
    <source>
        <dbReference type="Proteomes" id="UP000467305"/>
    </source>
</evidence>
<keyword evidence="4 5" id="KW-0720">Serine protease</keyword>
<keyword evidence="2 5" id="KW-0645">Protease</keyword>
<dbReference type="PROSITE" id="PS51257">
    <property type="entry name" value="PROKAR_LIPOPROTEIN"/>
    <property type="match status" value="1"/>
</dbReference>
<dbReference type="Pfam" id="PF00082">
    <property type="entry name" value="Peptidase_S8"/>
    <property type="match status" value="1"/>
</dbReference>
<dbReference type="PANTHER" id="PTHR43806:SF11">
    <property type="entry name" value="CEREVISIN-RELATED"/>
    <property type="match status" value="1"/>
</dbReference>
<proteinExistence type="inferred from homology"/>
<keyword evidence="3 5" id="KW-0378">Hydrolase</keyword>
<feature type="domain" description="Peptidase S8/S53" evidence="7">
    <location>
        <begin position="151"/>
        <end position="381"/>
    </location>
</feature>
<protein>
    <submittedName>
        <fullName evidence="8">S8 family serine peptidase</fullName>
    </submittedName>
</protein>
<dbReference type="GO" id="GO:0006508">
    <property type="term" value="P:proteolysis"/>
    <property type="evidence" value="ECO:0007669"/>
    <property type="project" value="UniProtKB-KW"/>
</dbReference>
<dbReference type="InterPro" id="IPR015500">
    <property type="entry name" value="Peptidase_S8_subtilisin-rel"/>
</dbReference>
<evidence type="ECO:0000256" key="6">
    <source>
        <dbReference type="SAM" id="SignalP"/>
    </source>
</evidence>
<dbReference type="PROSITE" id="PS51892">
    <property type="entry name" value="SUBTILASE"/>
    <property type="match status" value="1"/>
</dbReference>
<name>A0A7J5AS47_9FLAO</name>
<dbReference type="OrthoDB" id="944909at2"/>
<reference evidence="8 9" key="1">
    <citation type="submission" date="2019-09" db="EMBL/GenBank/DDBJ databases">
        <authorList>
            <person name="Cao W.R."/>
        </authorList>
    </citation>
    <scope>NUCLEOTIDE SEQUENCE [LARGE SCALE GENOMIC DNA]</scope>
    <source>
        <strain evidence="9">a4</strain>
    </source>
</reference>
<dbReference type="InterPro" id="IPR050131">
    <property type="entry name" value="Peptidase_S8_subtilisin-like"/>
</dbReference>
<dbReference type="SUPFAM" id="SSF52743">
    <property type="entry name" value="Subtilisin-like"/>
    <property type="match status" value="1"/>
</dbReference>
<evidence type="ECO:0000256" key="3">
    <source>
        <dbReference type="ARBA" id="ARBA00022801"/>
    </source>
</evidence>
<keyword evidence="9" id="KW-1185">Reference proteome</keyword>